<dbReference type="InterPro" id="IPR036770">
    <property type="entry name" value="Ankyrin_rpt-contain_sf"/>
</dbReference>
<keyword evidence="5" id="KW-1185">Reference proteome</keyword>
<dbReference type="SUPFAM" id="SSF48403">
    <property type="entry name" value="Ankyrin repeat"/>
    <property type="match status" value="1"/>
</dbReference>
<comment type="caution">
    <text evidence="4">The sequence shown here is derived from an EMBL/GenBank/DDBJ whole genome shotgun (WGS) entry which is preliminary data.</text>
</comment>
<proteinExistence type="predicted"/>
<name>A0AA39R303_9LECA</name>
<sequence length="920" mass="104331">MAEPMSIIAGISSVTSLADVSCSLAGSLYKAFRAIKDAPRAVQKLSKELEQLRDLLQNVDSLLQRYSTSLLVTEDGLSINSVQSVLQECQTELESVQKIAASFEKQPSKLKNTTTRFRWVVDERKIKQHCQTIEQLRQHLNTGLSVLSHQYDIKARERDKSLHSQVTDVRNVLDTSATETKTLISSEFGSVRSDIEQVAVKVAISQEGLQKNIQTSHEHLCQEVSHAGVQTSHGIERIQNDLRDTNLLVQRDRQHTMQEILQLNQSIRNIDSMLSQVLLLYSERGENLLECSLAQHPRLEGIMLSLLMMKLSLVSAVSELKSKSSSDISDEEIDFLLNEFENLVAFSHDASALRIRQRCIKAEGEDRPSRRWKNHTSMAGNYVLDVDSFSQPTVTRRERLRTLSHADASGILKLSFENRAGDVNGRPSSILNATFSYIPNIDIHKTGVFATFRKEMRMGLNPSINRSLRVIRNLYPNDSTYSQLRNVLQKDDLHGLQRMLSWGQIRPWDRDWDGWNLLTMTLYWADGGTKIIDYLLVDAWDIENSDEIHLAFLRRFLDFSWVSGDLDLFIQLSRRISALGQVIHAELIHDFFRLSRYFTFSPKAESIYDVLFQFLTNQGADIEHRDSFREETALLVAAEVDNLINLYMMPVLLRFGADYSAVDYKGRGPLHLALKPARRDHPGTRLHHRALKEKLVLLLQAGCSIHAIDHYGRTPTDVARKYRRTSSWKAALREVGKLECGKSECRCEIIKTEKSKSCNATLSAFGHEHGEDEDEDKDEDEDEYSPIWSDCIGDTDSEDGGTVSSEDSAESSQDGDEHEVPWIITHADEDGSQDLDMYEADSEGQDTDMDIDEDDHPSEDQDNTSNLTPDKESSQDTAPDENNLHNPTPTLPHLPESEPLPTPKSHHETIALGQHHLWMM</sequence>
<reference evidence="4" key="1">
    <citation type="submission" date="2023-03" db="EMBL/GenBank/DDBJ databases">
        <title>Complete genome of Cladonia borealis.</title>
        <authorList>
            <person name="Park H."/>
        </authorList>
    </citation>
    <scope>NUCLEOTIDE SEQUENCE</scope>
    <source>
        <strain evidence="4">ANT050790</strain>
    </source>
</reference>
<feature type="compositionally biased region" description="Low complexity" evidence="2">
    <location>
        <begin position="884"/>
        <end position="894"/>
    </location>
</feature>
<feature type="compositionally biased region" description="Acidic residues" evidence="2">
    <location>
        <begin position="771"/>
        <end position="784"/>
    </location>
</feature>
<keyword evidence="1" id="KW-0175">Coiled coil</keyword>
<evidence type="ECO:0000313" key="4">
    <source>
        <dbReference type="EMBL" id="KAK0512874.1"/>
    </source>
</evidence>
<evidence type="ECO:0000259" key="3">
    <source>
        <dbReference type="Pfam" id="PF17107"/>
    </source>
</evidence>
<organism evidence="4 5">
    <name type="scientific">Cladonia borealis</name>
    <dbReference type="NCBI Taxonomy" id="184061"/>
    <lineage>
        <taxon>Eukaryota</taxon>
        <taxon>Fungi</taxon>
        <taxon>Dikarya</taxon>
        <taxon>Ascomycota</taxon>
        <taxon>Pezizomycotina</taxon>
        <taxon>Lecanoromycetes</taxon>
        <taxon>OSLEUM clade</taxon>
        <taxon>Lecanoromycetidae</taxon>
        <taxon>Lecanorales</taxon>
        <taxon>Lecanorineae</taxon>
        <taxon>Cladoniaceae</taxon>
        <taxon>Cladonia</taxon>
    </lineage>
</organism>
<feature type="compositionally biased region" description="Acidic residues" evidence="2">
    <location>
        <begin position="830"/>
        <end position="862"/>
    </location>
</feature>
<feature type="coiled-coil region" evidence="1">
    <location>
        <begin position="35"/>
        <end position="106"/>
    </location>
</feature>
<dbReference type="Proteomes" id="UP001166286">
    <property type="component" value="Unassembled WGS sequence"/>
</dbReference>
<dbReference type="EMBL" id="JAFEKC020000009">
    <property type="protein sequence ID" value="KAK0512874.1"/>
    <property type="molecule type" value="Genomic_DNA"/>
</dbReference>
<gene>
    <name evidence="4" type="ORF">JMJ35_004891</name>
</gene>
<dbReference type="AlphaFoldDB" id="A0AA39R303"/>
<feature type="domain" description="NACHT-NTPase and P-loop NTPases N-terminal" evidence="3">
    <location>
        <begin position="25"/>
        <end position="146"/>
    </location>
</feature>
<evidence type="ECO:0000256" key="1">
    <source>
        <dbReference type="SAM" id="Coils"/>
    </source>
</evidence>
<accession>A0AA39R303</accession>
<evidence type="ECO:0000313" key="5">
    <source>
        <dbReference type="Proteomes" id="UP001166286"/>
    </source>
</evidence>
<dbReference type="Pfam" id="PF17107">
    <property type="entry name" value="SesA"/>
    <property type="match status" value="1"/>
</dbReference>
<protein>
    <recommendedName>
        <fullName evidence="3">NACHT-NTPase and P-loop NTPases N-terminal domain-containing protein</fullName>
    </recommendedName>
</protein>
<dbReference type="Gene3D" id="1.25.40.20">
    <property type="entry name" value="Ankyrin repeat-containing domain"/>
    <property type="match status" value="1"/>
</dbReference>
<dbReference type="InterPro" id="IPR031352">
    <property type="entry name" value="SesA"/>
</dbReference>
<evidence type="ECO:0000256" key="2">
    <source>
        <dbReference type="SAM" id="MobiDB-lite"/>
    </source>
</evidence>
<feature type="compositionally biased region" description="Acidic residues" evidence="2">
    <location>
        <begin position="807"/>
        <end position="817"/>
    </location>
</feature>
<feature type="region of interest" description="Disordered" evidence="2">
    <location>
        <begin position="767"/>
        <end position="920"/>
    </location>
</feature>